<evidence type="ECO:0000256" key="9">
    <source>
        <dbReference type="ARBA" id="ARBA00047931"/>
    </source>
</evidence>
<proteinExistence type="inferred from homology"/>
<dbReference type="GO" id="GO:0004124">
    <property type="term" value="F:cysteine synthase activity"/>
    <property type="evidence" value="ECO:0007669"/>
    <property type="project" value="UniProtKB-UniRule"/>
</dbReference>
<comment type="pathway">
    <text evidence="2">Amino-acid biosynthesis; L-cysteine biosynthesis; L-cysteine from L-serine: step 2/2.</text>
</comment>
<evidence type="ECO:0000256" key="3">
    <source>
        <dbReference type="ARBA" id="ARBA00007103"/>
    </source>
</evidence>
<feature type="domain" description="Tryptophan synthase beta chain-like PALP" evidence="13">
    <location>
        <begin position="18"/>
        <end position="312"/>
    </location>
</feature>
<protein>
    <recommendedName>
        <fullName evidence="4 12">Cysteine synthase</fullName>
        <ecNumber evidence="4 12">2.5.1.47</ecNumber>
    </recommendedName>
</protein>
<dbReference type="Gene3D" id="3.40.50.1100">
    <property type="match status" value="2"/>
</dbReference>
<dbReference type="FunFam" id="3.40.50.1100:FF:000003">
    <property type="entry name" value="Cystathionine beta-synthase"/>
    <property type="match status" value="1"/>
</dbReference>
<evidence type="ECO:0000259" key="13">
    <source>
        <dbReference type="Pfam" id="PF00291"/>
    </source>
</evidence>
<dbReference type="InterPro" id="IPR005859">
    <property type="entry name" value="CysK"/>
</dbReference>
<comment type="cofactor">
    <cofactor evidence="1 10 12">
        <name>pyridoxal 5'-phosphate</name>
        <dbReference type="ChEBI" id="CHEBI:597326"/>
    </cofactor>
</comment>
<dbReference type="CDD" id="cd01561">
    <property type="entry name" value="CBS_like"/>
    <property type="match status" value="1"/>
</dbReference>
<keyword evidence="5 12" id="KW-0028">Amino-acid biosynthesis</keyword>
<dbReference type="PROSITE" id="PS00901">
    <property type="entry name" value="CYS_SYNTHASE"/>
    <property type="match status" value="1"/>
</dbReference>
<keyword evidence="8 12" id="KW-0198">Cysteine biosynthesis</keyword>
<dbReference type="AlphaFoldDB" id="A0A1E3XAU2"/>
<evidence type="ECO:0000256" key="12">
    <source>
        <dbReference type="RuleBase" id="RU003985"/>
    </source>
</evidence>
<dbReference type="SUPFAM" id="SSF53686">
    <property type="entry name" value="Tryptophan synthase beta subunit-like PLP-dependent enzymes"/>
    <property type="match status" value="1"/>
</dbReference>
<evidence type="ECO:0000256" key="6">
    <source>
        <dbReference type="ARBA" id="ARBA00022679"/>
    </source>
</evidence>
<reference evidence="14 15" key="1">
    <citation type="submission" date="2016-07" db="EMBL/GenBank/DDBJ databases">
        <title>Draft genome of Scalindua rubra, obtained from a brine-seawater interface in the Red Sea, sheds light on salt adaptation in anammox bacteria.</title>
        <authorList>
            <person name="Speth D.R."/>
            <person name="Lagkouvardos I."/>
            <person name="Wang Y."/>
            <person name="Qian P.-Y."/>
            <person name="Dutilh B.E."/>
            <person name="Jetten M.S."/>
        </authorList>
    </citation>
    <scope>NUCLEOTIDE SEQUENCE [LARGE SCALE GENOMIC DNA]</scope>
    <source>
        <strain evidence="14">BSI-1</strain>
    </source>
</reference>
<dbReference type="NCBIfam" id="TIGR01139">
    <property type="entry name" value="cysK"/>
    <property type="match status" value="1"/>
</dbReference>
<dbReference type="PANTHER" id="PTHR10314">
    <property type="entry name" value="CYSTATHIONINE BETA-SYNTHASE"/>
    <property type="match status" value="1"/>
</dbReference>
<feature type="binding site" evidence="10">
    <location>
        <begin position="191"/>
        <end position="195"/>
    </location>
    <ligand>
        <name>pyridoxal 5'-phosphate</name>
        <dbReference type="ChEBI" id="CHEBI:597326"/>
    </ligand>
</feature>
<dbReference type="Pfam" id="PF00291">
    <property type="entry name" value="PALP"/>
    <property type="match status" value="1"/>
</dbReference>
<evidence type="ECO:0000256" key="8">
    <source>
        <dbReference type="ARBA" id="ARBA00023192"/>
    </source>
</evidence>
<dbReference type="EC" id="2.5.1.47" evidence="4 12"/>
<dbReference type="GO" id="GO:0006535">
    <property type="term" value="P:cysteine biosynthetic process from serine"/>
    <property type="evidence" value="ECO:0007669"/>
    <property type="project" value="UniProtKB-UniRule"/>
</dbReference>
<dbReference type="InterPro" id="IPR001216">
    <property type="entry name" value="P-phosphate_BS"/>
</dbReference>
<evidence type="ECO:0000256" key="1">
    <source>
        <dbReference type="ARBA" id="ARBA00001933"/>
    </source>
</evidence>
<dbReference type="NCBIfam" id="TIGR01136">
    <property type="entry name" value="cysKM"/>
    <property type="match status" value="1"/>
</dbReference>
<dbReference type="InterPro" id="IPR036052">
    <property type="entry name" value="TrpB-like_PALP_sf"/>
</dbReference>
<evidence type="ECO:0000256" key="7">
    <source>
        <dbReference type="ARBA" id="ARBA00022898"/>
    </source>
</evidence>
<dbReference type="PATRIC" id="fig|1872076.5.peg.2539"/>
<feature type="modified residue" description="N6-(pyridoxal phosphate)lysine" evidence="11">
    <location>
        <position position="54"/>
    </location>
</feature>
<evidence type="ECO:0000313" key="15">
    <source>
        <dbReference type="Proteomes" id="UP000094056"/>
    </source>
</evidence>
<sequence>MKFRTLIQKFGKVTPNILKTIGWTPIVKLNKIGRYLNSNIFVKLEFFNPAGSVKDRMALFIIEDAERRGLLKPGGTIVENSSGNTGAALAMIAATKGYKCIITMPDKMSDEKKNLMKAFGAKVVVTPTDVPPDSPESYYSVAKRIVKETPNSYYPDQYNNPRNIDSHYYTTGPEIWKQTGGDVDYFVAGIGTGGTLSGAGRYLKERNPEINIIAVDPEGSVFYDYFKTGKLIKPHVYKVEGIGEDYVVKAVDFELIDDIIKVHDKESFLMARRLAKEEGIFAGGSSGSAVWAAVKIARRIKESKNIVVILPDSGSRYLSKVYNDEWMRVNGFLE</sequence>
<comment type="catalytic activity">
    <reaction evidence="9 12">
        <text>O-acetyl-L-serine + hydrogen sulfide = L-cysteine + acetate</text>
        <dbReference type="Rhea" id="RHEA:14829"/>
        <dbReference type="ChEBI" id="CHEBI:29919"/>
        <dbReference type="ChEBI" id="CHEBI:30089"/>
        <dbReference type="ChEBI" id="CHEBI:35235"/>
        <dbReference type="ChEBI" id="CHEBI:58340"/>
        <dbReference type="EC" id="2.5.1.47"/>
    </reaction>
</comment>
<dbReference type="InterPro" id="IPR050214">
    <property type="entry name" value="Cys_Synth/Cystath_Beta-Synth"/>
</dbReference>
<evidence type="ECO:0000256" key="4">
    <source>
        <dbReference type="ARBA" id="ARBA00012681"/>
    </source>
</evidence>
<evidence type="ECO:0000256" key="10">
    <source>
        <dbReference type="PIRSR" id="PIRSR605856-50"/>
    </source>
</evidence>
<dbReference type="InterPro" id="IPR005856">
    <property type="entry name" value="Cys_synth"/>
</dbReference>
<dbReference type="FunFam" id="3.40.50.1100:FF:000118">
    <property type="entry name" value="Related to CYS4-cystathionine beta-synthase"/>
    <property type="match status" value="1"/>
</dbReference>
<dbReference type="EMBL" id="MAYW01000051">
    <property type="protein sequence ID" value="ODS32713.1"/>
    <property type="molecule type" value="Genomic_DNA"/>
</dbReference>
<gene>
    <name evidence="14" type="ORF">SCARUB_02153</name>
</gene>
<feature type="binding site" evidence="10">
    <location>
        <position position="84"/>
    </location>
    <ligand>
        <name>pyridoxal 5'-phosphate</name>
        <dbReference type="ChEBI" id="CHEBI:597326"/>
    </ligand>
</feature>
<keyword evidence="7 10" id="KW-0663">Pyridoxal phosphate</keyword>
<feature type="binding site" evidence="10">
    <location>
        <position position="285"/>
    </location>
    <ligand>
        <name>pyridoxal 5'-phosphate</name>
        <dbReference type="ChEBI" id="CHEBI:597326"/>
    </ligand>
</feature>
<dbReference type="InterPro" id="IPR001926">
    <property type="entry name" value="TrpB-like_PALP"/>
</dbReference>
<accession>A0A1E3XAU2</accession>
<comment type="caution">
    <text evidence="14">The sequence shown here is derived from an EMBL/GenBank/DDBJ whole genome shotgun (WGS) entry which is preliminary data.</text>
</comment>
<keyword evidence="6 12" id="KW-0808">Transferase</keyword>
<name>A0A1E3XAU2_9BACT</name>
<evidence type="ECO:0000256" key="11">
    <source>
        <dbReference type="PIRSR" id="PIRSR605856-51"/>
    </source>
</evidence>
<evidence type="ECO:0000313" key="14">
    <source>
        <dbReference type="EMBL" id="ODS32713.1"/>
    </source>
</evidence>
<organism evidence="14 15">
    <name type="scientific">Candidatus Scalindua rubra</name>
    <dbReference type="NCBI Taxonomy" id="1872076"/>
    <lineage>
        <taxon>Bacteria</taxon>
        <taxon>Pseudomonadati</taxon>
        <taxon>Planctomycetota</taxon>
        <taxon>Candidatus Brocadiia</taxon>
        <taxon>Candidatus Brocadiales</taxon>
        <taxon>Candidatus Scalinduaceae</taxon>
        <taxon>Candidatus Scalindua</taxon>
    </lineage>
</organism>
<evidence type="ECO:0000256" key="5">
    <source>
        <dbReference type="ARBA" id="ARBA00022605"/>
    </source>
</evidence>
<comment type="similarity">
    <text evidence="3 12">Belongs to the cysteine synthase/cystathionine beta-synthase family.</text>
</comment>
<dbReference type="Proteomes" id="UP000094056">
    <property type="component" value="Unassembled WGS sequence"/>
</dbReference>
<evidence type="ECO:0000256" key="2">
    <source>
        <dbReference type="ARBA" id="ARBA00004962"/>
    </source>
</evidence>